<evidence type="ECO:0000313" key="2">
    <source>
        <dbReference type="Proteomes" id="UP001597387"/>
    </source>
</evidence>
<dbReference type="RefSeq" id="WP_255898373.1">
    <property type="nucleotide sequence ID" value="NZ_JAFMZO010000001.1"/>
</dbReference>
<dbReference type="EMBL" id="JBHUHZ010000001">
    <property type="protein sequence ID" value="MFD2161883.1"/>
    <property type="molecule type" value="Genomic_DNA"/>
</dbReference>
<comment type="caution">
    <text evidence="1">The sequence shown here is derived from an EMBL/GenBank/DDBJ whole genome shotgun (WGS) entry which is preliminary data.</text>
</comment>
<reference evidence="2" key="1">
    <citation type="journal article" date="2019" name="Int. J. Syst. Evol. Microbiol.">
        <title>The Global Catalogue of Microorganisms (GCM) 10K type strain sequencing project: providing services to taxonomists for standard genome sequencing and annotation.</title>
        <authorList>
            <consortium name="The Broad Institute Genomics Platform"/>
            <consortium name="The Broad Institute Genome Sequencing Center for Infectious Disease"/>
            <person name="Wu L."/>
            <person name="Ma J."/>
        </authorList>
    </citation>
    <scope>NUCLEOTIDE SEQUENCE [LARGE SCALE GENOMIC DNA]</scope>
    <source>
        <strain evidence="2">KCTC 42217</strain>
    </source>
</reference>
<organism evidence="1 2">
    <name type="scientific">Paradesertivirga mongoliensis</name>
    <dbReference type="NCBI Taxonomy" id="2100740"/>
    <lineage>
        <taxon>Bacteria</taxon>
        <taxon>Pseudomonadati</taxon>
        <taxon>Bacteroidota</taxon>
        <taxon>Sphingobacteriia</taxon>
        <taxon>Sphingobacteriales</taxon>
        <taxon>Sphingobacteriaceae</taxon>
        <taxon>Paradesertivirga</taxon>
    </lineage>
</organism>
<name>A0ABW4ZIM8_9SPHI</name>
<dbReference type="Proteomes" id="UP001597387">
    <property type="component" value="Unassembled WGS sequence"/>
</dbReference>
<proteinExistence type="predicted"/>
<keyword evidence="2" id="KW-1185">Reference proteome</keyword>
<protein>
    <submittedName>
        <fullName evidence="1">Uncharacterized protein</fullName>
    </submittedName>
</protein>
<evidence type="ECO:0000313" key="1">
    <source>
        <dbReference type="EMBL" id="MFD2161883.1"/>
    </source>
</evidence>
<accession>A0ABW4ZIM8</accession>
<gene>
    <name evidence="1" type="ORF">ACFSJU_05720</name>
</gene>
<sequence>MTLGGFQLSKGCALDAFFHRSMLRQAPLDDGNDLSDALREMQSSFKGTIENNRDYLFEVLD</sequence>